<dbReference type="GO" id="GO:0016787">
    <property type="term" value="F:hydrolase activity"/>
    <property type="evidence" value="ECO:0007669"/>
    <property type="project" value="InterPro"/>
</dbReference>
<reference evidence="2 3" key="1">
    <citation type="journal article" date="2008" name="PLoS ONE">
        <title>Genome sequence of a lancefield group C Streptococcus zooepidemicus strain causing epidemic nephritis: new information about an old disease.</title>
        <authorList>
            <person name="Beres S.B."/>
            <person name="Sesso R."/>
            <person name="Pinto S.W.L."/>
            <person name="Hoe N.P."/>
            <person name="Porcella S.F."/>
            <person name="Deleo F.R."/>
            <person name="Musser J.M."/>
        </authorList>
    </citation>
    <scope>NUCLEOTIDE SEQUENCE [LARGE SCALE GENOMIC DNA]</scope>
    <source>
        <strain evidence="2 3">MGCS10565</strain>
    </source>
</reference>
<sequence length="297" mass="32498">MIRGKMIKKKKDIRLLNAFLALLLVLGTGYLAGHDDLAADNPIKQVYQRIFGSDPQQAESPKASRDWDTPSKALADSVMTAAIKQQLGDVITWNGTGAYIINHNKTTLNAKVASLPYANNKTKMVQGQSVPTVANALLTKSTRQYQKRNDTGNGYSSWKPAGWHQVQGLKGRYSHAVDRGHLLGYALVGGLKGFDASMANPSNIATQTAWANQAANERSTGQNYYETKIRKALDSNKRVRYRVTLLYEGNNLLASGSHLEAKSSDGSLEFNVFIPNVQAGLQIDYQRGQITVASSQP</sequence>
<dbReference type="KEGG" id="sez:Sez_0803"/>
<dbReference type="EMBL" id="CP001129">
    <property type="protein sequence ID" value="ACG62163.1"/>
    <property type="molecule type" value="Genomic_DNA"/>
</dbReference>
<protein>
    <submittedName>
        <fullName evidence="2">DNA-entry nuclease EndA</fullName>
    </submittedName>
</protein>
<dbReference type="GO" id="GO:0046872">
    <property type="term" value="F:metal ion binding"/>
    <property type="evidence" value="ECO:0007669"/>
    <property type="project" value="InterPro"/>
</dbReference>
<dbReference type="InterPro" id="IPR044929">
    <property type="entry name" value="DNA/RNA_non-sp_Endonuclease_sf"/>
</dbReference>
<feature type="domain" description="DNA/RNA non-specific endonuclease/pyrophosphatase/phosphodiesterase" evidence="1">
    <location>
        <begin position="116"/>
        <end position="292"/>
    </location>
</feature>
<dbReference type="HOGENOM" id="CLU_080962_0_0_9"/>
<organism evidence="2 3">
    <name type="scientific">Streptococcus equi subsp. zooepidemicus (strain MGCS10565)</name>
    <dbReference type="NCBI Taxonomy" id="552526"/>
    <lineage>
        <taxon>Bacteria</taxon>
        <taxon>Bacillati</taxon>
        <taxon>Bacillota</taxon>
        <taxon>Bacilli</taxon>
        <taxon>Lactobacillales</taxon>
        <taxon>Streptococcaceae</taxon>
        <taxon>Streptococcus</taxon>
    </lineage>
</organism>
<dbReference type="Gene3D" id="3.40.570.10">
    <property type="entry name" value="Extracellular Endonuclease, subunit A"/>
    <property type="match status" value="1"/>
</dbReference>
<proteinExistence type="predicted"/>
<evidence type="ECO:0000313" key="2">
    <source>
        <dbReference type="EMBL" id="ACG62163.1"/>
    </source>
</evidence>
<dbReference type="Pfam" id="PF01223">
    <property type="entry name" value="Endonuclease_NS"/>
    <property type="match status" value="1"/>
</dbReference>
<evidence type="ECO:0000313" key="3">
    <source>
        <dbReference type="Proteomes" id="UP000001873"/>
    </source>
</evidence>
<dbReference type="SMART" id="SM00892">
    <property type="entry name" value="Endonuclease_NS"/>
    <property type="match status" value="1"/>
</dbReference>
<dbReference type="AlphaFoldDB" id="B4U2E6"/>
<evidence type="ECO:0000259" key="1">
    <source>
        <dbReference type="SMART" id="SM00892"/>
    </source>
</evidence>
<accession>B4U2E6</accession>
<gene>
    <name evidence="2" type="primary">endA</name>
    <name evidence="2" type="ordered locus">Sez_0803</name>
</gene>
<dbReference type="GO" id="GO:0003676">
    <property type="term" value="F:nucleic acid binding"/>
    <property type="evidence" value="ECO:0007669"/>
    <property type="project" value="InterPro"/>
</dbReference>
<name>B4U2E6_STREM</name>
<dbReference type="InterPro" id="IPR001604">
    <property type="entry name" value="Endo_G_ENPP1-like_dom"/>
</dbReference>
<dbReference type="Proteomes" id="UP000001873">
    <property type="component" value="Chromosome"/>
</dbReference>